<protein>
    <submittedName>
        <fullName evidence="6">ATP-binding cassette domain-containing protein</fullName>
    </submittedName>
</protein>
<dbReference type="InterPro" id="IPR003593">
    <property type="entry name" value="AAA+_ATPase"/>
</dbReference>
<evidence type="ECO:0000313" key="7">
    <source>
        <dbReference type="Proteomes" id="UP001174205"/>
    </source>
</evidence>
<dbReference type="Proteomes" id="UP001174205">
    <property type="component" value="Unassembled WGS sequence"/>
</dbReference>
<dbReference type="SUPFAM" id="SSF52540">
    <property type="entry name" value="P-loop containing nucleoside triphosphate hydrolases"/>
    <property type="match status" value="1"/>
</dbReference>
<evidence type="ECO:0000259" key="5">
    <source>
        <dbReference type="PROSITE" id="PS50893"/>
    </source>
</evidence>
<gene>
    <name evidence="6" type="ORF">P5G61_17260</name>
</gene>
<reference evidence="6" key="1">
    <citation type="submission" date="2023-03" db="EMBL/GenBank/DDBJ databases">
        <title>MT1 and MT2 Draft Genomes of Novel Species.</title>
        <authorList>
            <person name="Venkateswaran K."/>
        </authorList>
    </citation>
    <scope>NUCLEOTIDE SEQUENCE</scope>
    <source>
        <strain evidence="6">F6_3S_P_1C</strain>
    </source>
</reference>
<accession>A0ABT8JD01</accession>
<evidence type="ECO:0000256" key="2">
    <source>
        <dbReference type="ARBA" id="ARBA00022448"/>
    </source>
</evidence>
<name>A0ABT8JD01_9BACL</name>
<dbReference type="InterPro" id="IPR003439">
    <property type="entry name" value="ABC_transporter-like_ATP-bd"/>
</dbReference>
<evidence type="ECO:0000256" key="1">
    <source>
        <dbReference type="ARBA" id="ARBA00005417"/>
    </source>
</evidence>
<dbReference type="PROSITE" id="PS50893">
    <property type="entry name" value="ABC_TRANSPORTER_2"/>
    <property type="match status" value="1"/>
</dbReference>
<keyword evidence="7" id="KW-1185">Reference proteome</keyword>
<keyword evidence="3" id="KW-0547">Nucleotide-binding</keyword>
<dbReference type="PANTHER" id="PTHR42711">
    <property type="entry name" value="ABC TRANSPORTER ATP-BINDING PROTEIN"/>
    <property type="match status" value="1"/>
</dbReference>
<evidence type="ECO:0000256" key="3">
    <source>
        <dbReference type="ARBA" id="ARBA00022741"/>
    </source>
</evidence>
<dbReference type="RefSeq" id="WP_301247654.1">
    <property type="nucleotide sequence ID" value="NZ_JAROCD010000008.1"/>
</dbReference>
<proteinExistence type="inferred from homology"/>
<dbReference type="SMART" id="SM00382">
    <property type="entry name" value="AAA"/>
    <property type="match status" value="1"/>
</dbReference>
<dbReference type="Gene3D" id="3.40.50.300">
    <property type="entry name" value="P-loop containing nucleotide triphosphate hydrolases"/>
    <property type="match status" value="1"/>
</dbReference>
<organism evidence="6 7">
    <name type="scientific">Paenibacillus vandeheii</name>
    <dbReference type="NCBI Taxonomy" id="3035917"/>
    <lineage>
        <taxon>Bacteria</taxon>
        <taxon>Bacillati</taxon>
        <taxon>Bacillota</taxon>
        <taxon>Bacilli</taxon>
        <taxon>Bacillales</taxon>
        <taxon>Paenibacillaceae</taxon>
        <taxon>Paenibacillus</taxon>
    </lineage>
</organism>
<keyword evidence="2" id="KW-0813">Transport</keyword>
<dbReference type="PANTHER" id="PTHR42711:SF5">
    <property type="entry name" value="ABC TRANSPORTER ATP-BINDING PROTEIN NATA"/>
    <property type="match status" value="1"/>
</dbReference>
<dbReference type="GO" id="GO:0005524">
    <property type="term" value="F:ATP binding"/>
    <property type="evidence" value="ECO:0007669"/>
    <property type="project" value="UniProtKB-KW"/>
</dbReference>
<comment type="caution">
    <text evidence="6">The sequence shown here is derived from an EMBL/GenBank/DDBJ whole genome shotgun (WGS) entry which is preliminary data.</text>
</comment>
<dbReference type="InterPro" id="IPR027417">
    <property type="entry name" value="P-loop_NTPase"/>
</dbReference>
<dbReference type="EMBL" id="JAROCD010000008">
    <property type="protein sequence ID" value="MDN4602990.1"/>
    <property type="molecule type" value="Genomic_DNA"/>
</dbReference>
<keyword evidence="4 6" id="KW-0067">ATP-binding</keyword>
<dbReference type="CDD" id="cd03230">
    <property type="entry name" value="ABC_DR_subfamily_A"/>
    <property type="match status" value="1"/>
</dbReference>
<evidence type="ECO:0000313" key="6">
    <source>
        <dbReference type="EMBL" id="MDN4602990.1"/>
    </source>
</evidence>
<evidence type="ECO:0000256" key="4">
    <source>
        <dbReference type="ARBA" id="ARBA00022840"/>
    </source>
</evidence>
<sequence length="300" mass="34189">MSYIEIKHLTKNYGNGQGVFDLNLTIDKGEVFGFVGTNGAGKTTTIRHIMGFLKPHNGIVTINGMNSWTESAEIKKLIGYIPGEIAFPDAPTGTEFLRRQAEVLGLTDMSYAERIIKKLQLDPTANLKRMSKGMKQKTAIVAALMADPEILILDEPTTGLDPLMRAEFVDILKEEKKKGKTIFMSSHMFEEVEDTCDKVALIKGGKLIAVKRTSEVKHNENKEYKIEFLAREDYQHFLSEPFHFVKKRDEHNQVVIQINDAEINVLFGTLKRYPIKFMKEIKYTLEDYFKGIYEEENINA</sequence>
<comment type="similarity">
    <text evidence="1">Belongs to the ABC transporter superfamily.</text>
</comment>
<dbReference type="InterPro" id="IPR050763">
    <property type="entry name" value="ABC_transporter_ATP-binding"/>
</dbReference>
<feature type="domain" description="ABC transporter" evidence="5">
    <location>
        <begin position="4"/>
        <end position="229"/>
    </location>
</feature>
<dbReference type="Pfam" id="PF00005">
    <property type="entry name" value="ABC_tran"/>
    <property type="match status" value="1"/>
</dbReference>